<proteinExistence type="predicted"/>
<reference evidence="3" key="1">
    <citation type="submission" date="2017-02" db="EMBL/GenBank/DDBJ databases">
        <authorList>
            <person name="Varghese N."/>
            <person name="Submissions S."/>
        </authorList>
    </citation>
    <scope>NUCLEOTIDE SEQUENCE [LARGE SCALE GENOMIC DNA]</scope>
    <source>
        <strain evidence="3">DSM 16521</strain>
    </source>
</reference>
<dbReference type="Gene3D" id="3.20.20.210">
    <property type="match status" value="1"/>
</dbReference>
<dbReference type="PANTHER" id="PTHR47099">
    <property type="entry name" value="METHYLCOBAMIDE:COM METHYLTRANSFERASE MTBA"/>
    <property type="match status" value="1"/>
</dbReference>
<dbReference type="InterPro" id="IPR052024">
    <property type="entry name" value="Methanogen_methyltrans"/>
</dbReference>
<dbReference type="RefSeq" id="WP_078664849.1">
    <property type="nucleotide sequence ID" value="NZ_FUXM01000005.1"/>
</dbReference>
<dbReference type="GO" id="GO:0006779">
    <property type="term" value="P:porphyrin-containing compound biosynthetic process"/>
    <property type="evidence" value="ECO:0007669"/>
    <property type="project" value="InterPro"/>
</dbReference>
<dbReference type="Pfam" id="PF01208">
    <property type="entry name" value="URO-D"/>
    <property type="match status" value="1"/>
</dbReference>
<dbReference type="OrthoDB" id="5502042at2"/>
<evidence type="ECO:0000313" key="3">
    <source>
        <dbReference type="Proteomes" id="UP000189933"/>
    </source>
</evidence>
<gene>
    <name evidence="2" type="ORF">SAMN02745885_00743</name>
</gene>
<keyword evidence="3" id="KW-1185">Reference proteome</keyword>
<name>A0A1T4MWR0_9FIRM</name>
<dbReference type="InterPro" id="IPR038071">
    <property type="entry name" value="UROD/MetE-like_sf"/>
</dbReference>
<dbReference type="Proteomes" id="UP000189933">
    <property type="component" value="Unassembled WGS sequence"/>
</dbReference>
<dbReference type="AlphaFoldDB" id="A0A1T4MWR0"/>
<dbReference type="InterPro" id="IPR000257">
    <property type="entry name" value="Uroporphyrinogen_deCOase"/>
</dbReference>
<sequence length="332" mass="37654">MEKREIVFQVLQGLKPEVTPWGELLAPADLTGSTWEEKSQFWQQYGAFLVVEGPERPAPQDTGLEIEGRRIWLDEWGRFFFWWEDCPLYVEPAVDFLRWETTINWPEATAYDYGYFRRWRQESDLFVFALLDGPYQLASTLVEYTAFLNACENNTEKMGQFWQALGEYQLELARLAIQAGAQGIIIADDFANQLGPVVPGHILAVALFPVYDFLARELEKDGIPVLLHCDGDLRSILPALTRTRLRGIQGLEWACGQDLGDAELVKLLGNLLVMGNLDPGWLEGNISPKEFEQRLAKVCAAGRTLPGGHILATSSGLTRRTRKEYLDLLSKR</sequence>
<organism evidence="2 3">
    <name type="scientific">Carboxydocella sporoproducens DSM 16521</name>
    <dbReference type="NCBI Taxonomy" id="1121270"/>
    <lineage>
        <taxon>Bacteria</taxon>
        <taxon>Bacillati</taxon>
        <taxon>Bacillota</taxon>
        <taxon>Clostridia</taxon>
        <taxon>Eubacteriales</taxon>
        <taxon>Clostridiales Family XVI. Incertae Sedis</taxon>
        <taxon>Carboxydocella</taxon>
    </lineage>
</organism>
<accession>A0A1T4MWR0</accession>
<evidence type="ECO:0000313" key="2">
    <source>
        <dbReference type="EMBL" id="SJZ71351.1"/>
    </source>
</evidence>
<feature type="domain" description="Uroporphyrinogen decarboxylase (URO-D)" evidence="1">
    <location>
        <begin position="120"/>
        <end position="326"/>
    </location>
</feature>
<dbReference type="GO" id="GO:0004853">
    <property type="term" value="F:uroporphyrinogen decarboxylase activity"/>
    <property type="evidence" value="ECO:0007669"/>
    <property type="project" value="InterPro"/>
</dbReference>
<evidence type="ECO:0000259" key="1">
    <source>
        <dbReference type="Pfam" id="PF01208"/>
    </source>
</evidence>
<dbReference type="PANTHER" id="PTHR47099:SF1">
    <property type="entry name" value="METHYLCOBAMIDE:COM METHYLTRANSFERASE MTBA"/>
    <property type="match status" value="1"/>
</dbReference>
<protein>
    <submittedName>
        <fullName evidence="2">Uroporphyrinogen decarboxylase (URO-D)</fullName>
    </submittedName>
</protein>
<dbReference type="SUPFAM" id="SSF51726">
    <property type="entry name" value="UROD/MetE-like"/>
    <property type="match status" value="1"/>
</dbReference>
<dbReference type="EMBL" id="FUXM01000005">
    <property type="protein sequence ID" value="SJZ71351.1"/>
    <property type="molecule type" value="Genomic_DNA"/>
</dbReference>